<dbReference type="Gene3D" id="3.10.310.70">
    <property type="match status" value="1"/>
</dbReference>
<evidence type="ECO:0000259" key="1">
    <source>
        <dbReference type="Pfam" id="PF07969"/>
    </source>
</evidence>
<gene>
    <name evidence="2" type="ORF">FEZ63_10090</name>
</gene>
<dbReference type="Gene3D" id="3.20.20.140">
    <property type="entry name" value="Metal-dependent hydrolases"/>
    <property type="match status" value="1"/>
</dbReference>
<dbReference type="SUPFAM" id="SSF51556">
    <property type="entry name" value="Metallo-dependent hydrolases"/>
    <property type="match status" value="1"/>
</dbReference>
<name>A0A5N3PD98_9HYPH</name>
<comment type="caution">
    <text evidence="2">The sequence shown here is derived from an EMBL/GenBank/DDBJ whole genome shotgun (WGS) entry which is preliminary data.</text>
</comment>
<dbReference type="GO" id="GO:0016810">
    <property type="term" value="F:hydrolase activity, acting on carbon-nitrogen (but not peptide) bonds"/>
    <property type="evidence" value="ECO:0007669"/>
    <property type="project" value="InterPro"/>
</dbReference>
<feature type="domain" description="Amidohydrolase 3" evidence="1">
    <location>
        <begin position="65"/>
        <end position="550"/>
    </location>
</feature>
<reference evidence="2 3" key="1">
    <citation type="journal article" date="2019" name="Microorganisms">
        <title>Genome Insights into the Novel Species Microvirga brassicacearum, a Rapeseed Endophyte with Biotechnological Potential.</title>
        <authorList>
            <person name="Jimenez-Gomez A."/>
            <person name="Saati-Santamaria Z."/>
            <person name="Igual J.M."/>
            <person name="Rivas R."/>
            <person name="Mateos P.F."/>
            <person name="Garcia-Fraile P."/>
        </authorList>
    </citation>
    <scope>NUCLEOTIDE SEQUENCE [LARGE SCALE GENOMIC DNA]</scope>
    <source>
        <strain evidence="2 3">CDVBN77</strain>
    </source>
</reference>
<dbReference type="EMBL" id="VCMV01000013">
    <property type="protein sequence ID" value="KAB0267625.1"/>
    <property type="molecule type" value="Genomic_DNA"/>
</dbReference>
<dbReference type="Pfam" id="PF07969">
    <property type="entry name" value="Amidohydro_3"/>
    <property type="match status" value="1"/>
</dbReference>
<evidence type="ECO:0000313" key="3">
    <source>
        <dbReference type="Proteomes" id="UP000325684"/>
    </source>
</evidence>
<dbReference type="SUPFAM" id="SSF51338">
    <property type="entry name" value="Composite domain of metallo-dependent hydrolases"/>
    <property type="match status" value="1"/>
</dbReference>
<evidence type="ECO:0000313" key="2">
    <source>
        <dbReference type="EMBL" id="KAB0267625.1"/>
    </source>
</evidence>
<organism evidence="2 3">
    <name type="scientific">Microvirga brassicacearum</name>
    <dbReference type="NCBI Taxonomy" id="2580413"/>
    <lineage>
        <taxon>Bacteria</taxon>
        <taxon>Pseudomonadati</taxon>
        <taxon>Pseudomonadota</taxon>
        <taxon>Alphaproteobacteria</taxon>
        <taxon>Hyphomicrobiales</taxon>
        <taxon>Methylobacteriaceae</taxon>
        <taxon>Microvirga</taxon>
    </lineage>
</organism>
<accession>A0A5N3PD98</accession>
<dbReference type="InterPro" id="IPR033932">
    <property type="entry name" value="YtcJ-like"/>
</dbReference>
<keyword evidence="2" id="KW-0378">Hydrolase</keyword>
<proteinExistence type="predicted"/>
<dbReference type="Proteomes" id="UP000325684">
    <property type="component" value="Unassembled WGS sequence"/>
</dbReference>
<protein>
    <submittedName>
        <fullName evidence="2">Amidohydrolase</fullName>
    </submittedName>
</protein>
<dbReference type="PANTHER" id="PTHR22642:SF2">
    <property type="entry name" value="PROTEIN LONG AFTER FAR-RED 3"/>
    <property type="match status" value="1"/>
</dbReference>
<dbReference type="OrthoDB" id="9811399at2"/>
<dbReference type="Gene3D" id="2.30.40.10">
    <property type="entry name" value="Urease, subunit C, domain 1"/>
    <property type="match status" value="1"/>
</dbReference>
<dbReference type="InterPro" id="IPR032466">
    <property type="entry name" value="Metal_Hydrolase"/>
</dbReference>
<dbReference type="InterPro" id="IPR013108">
    <property type="entry name" value="Amidohydro_3"/>
</dbReference>
<keyword evidence="3" id="KW-1185">Reference proteome</keyword>
<sequence length="556" mass="60378">MTHGVDGSREKDSSASPKADLVLRNGAIWCGRNDGVVESVAIWQGRILATGRDSDIAPLIGRSTRVIDLQGKFATPGLNDAHLHLVSLGLTMKWVDASPKAAPTLAALMAGIKARAQTLRPGEWVLARGYDQTKLDVRRHPLREELDEAAPENPVMLVRACGHVSICNSRALDLAGIDETSPTPPGGLIEQQNGRLTGLLAENARAPVWAVIPPPNEDDLVEGIERGGQHLLSYGITSCMDAAVGQRGGFGEIAAYHRAKRDGRLPVRTWLVLLGDPERSIVPQCYDAGLISGTGDDMLMVGAVKFFLDGSAGGRTAWMSEPYLGDDRTTGVQMMPDEQINALVMDAHAKGYQLACHAIGDAAIEQLIVAYEKALAAHPDPDRRHRVEHCGFSTPEQHERMLKAGIYPCPQQVFIYDFGDAYVSVLGEERALSSYPFRTWMDLGLKPATGSDAPVCQPNPFPNLYTMVTRKTWKGTVMDADERVSIEEALQAYTEFGAFSQKMEHVKGRLVPGQLADIAVFSRNLLEATPEDILDNTHCDLTIRGGVIVHDRLGVA</sequence>
<dbReference type="RefSeq" id="WP_150943869.1">
    <property type="nucleotide sequence ID" value="NZ_VCMV01000013.1"/>
</dbReference>
<dbReference type="AlphaFoldDB" id="A0A5N3PD98"/>
<dbReference type="PANTHER" id="PTHR22642">
    <property type="entry name" value="IMIDAZOLONEPROPIONASE"/>
    <property type="match status" value="1"/>
</dbReference>
<dbReference type="CDD" id="cd01300">
    <property type="entry name" value="YtcJ_like"/>
    <property type="match status" value="1"/>
</dbReference>
<dbReference type="InterPro" id="IPR011059">
    <property type="entry name" value="Metal-dep_hydrolase_composite"/>
</dbReference>